<organism evidence="1 2">
    <name type="scientific">Filobasidium floriforme</name>
    <dbReference type="NCBI Taxonomy" id="5210"/>
    <lineage>
        <taxon>Eukaryota</taxon>
        <taxon>Fungi</taxon>
        <taxon>Dikarya</taxon>
        <taxon>Basidiomycota</taxon>
        <taxon>Agaricomycotina</taxon>
        <taxon>Tremellomycetes</taxon>
        <taxon>Filobasidiales</taxon>
        <taxon>Filobasidiaceae</taxon>
        <taxon>Filobasidium</taxon>
    </lineage>
</organism>
<sequence>MCSRSPKTSLSEFKSITQRLATQRNLVKRAETERLIDSLIADLTNERKTFSK</sequence>
<dbReference type="EMBL" id="JABELV010000650">
    <property type="protein sequence ID" value="KAG7527150.1"/>
    <property type="molecule type" value="Genomic_DNA"/>
</dbReference>
<dbReference type="AlphaFoldDB" id="A0A8K0JDQ3"/>
<proteinExistence type="predicted"/>
<name>A0A8K0JDQ3_9TREE</name>
<protein>
    <submittedName>
        <fullName evidence="1">Uncharacterized protein</fullName>
    </submittedName>
</protein>
<dbReference type="Proteomes" id="UP000812966">
    <property type="component" value="Unassembled WGS sequence"/>
</dbReference>
<gene>
    <name evidence="1" type="ORF">FFLO_07222</name>
</gene>
<reference evidence="1" key="1">
    <citation type="submission" date="2020-04" db="EMBL/GenBank/DDBJ databases">
        <title>Analysis of mating type loci in Filobasidium floriforme.</title>
        <authorList>
            <person name="Nowrousian M."/>
        </authorList>
    </citation>
    <scope>NUCLEOTIDE SEQUENCE</scope>
    <source>
        <strain evidence="1">CBS 6242</strain>
    </source>
</reference>
<accession>A0A8K0JDQ3</accession>
<evidence type="ECO:0000313" key="1">
    <source>
        <dbReference type="EMBL" id="KAG7527150.1"/>
    </source>
</evidence>
<evidence type="ECO:0000313" key="2">
    <source>
        <dbReference type="Proteomes" id="UP000812966"/>
    </source>
</evidence>
<comment type="caution">
    <text evidence="1">The sequence shown here is derived from an EMBL/GenBank/DDBJ whole genome shotgun (WGS) entry which is preliminary data.</text>
</comment>
<keyword evidence="2" id="KW-1185">Reference proteome</keyword>